<dbReference type="OrthoDB" id="8922241at2759"/>
<dbReference type="EMBL" id="DS231842">
    <property type="protein sequence ID" value="EDS35266.1"/>
    <property type="molecule type" value="Genomic_DNA"/>
</dbReference>
<keyword evidence="7" id="KW-0804">Transcription</keyword>
<dbReference type="HOGENOM" id="CLU_1112253_0_0_1"/>
<evidence type="ECO:0000256" key="2">
    <source>
        <dbReference type="ARBA" id="ARBA00022723"/>
    </source>
</evidence>
<dbReference type="Gene3D" id="3.30.160.60">
    <property type="entry name" value="Classic Zinc Finger"/>
    <property type="match status" value="3"/>
</dbReference>
<evidence type="ECO:0000256" key="6">
    <source>
        <dbReference type="ARBA" id="ARBA00023015"/>
    </source>
</evidence>
<dbReference type="KEGG" id="cqu:CpipJ_CPIJ002265"/>
<dbReference type="SUPFAM" id="SSF57667">
    <property type="entry name" value="beta-beta-alpha zinc fingers"/>
    <property type="match status" value="3"/>
</dbReference>
<evidence type="ECO:0000256" key="3">
    <source>
        <dbReference type="ARBA" id="ARBA00022737"/>
    </source>
</evidence>
<dbReference type="PANTHER" id="PTHR47772:SF13">
    <property type="entry name" value="GASTRULA ZINC FINGER PROTEIN XLCGF49.1-LIKE-RELATED"/>
    <property type="match status" value="1"/>
</dbReference>
<evidence type="ECO:0000256" key="4">
    <source>
        <dbReference type="ARBA" id="ARBA00022771"/>
    </source>
</evidence>
<dbReference type="FunFam" id="3.30.160.60:FF:000100">
    <property type="entry name" value="Zinc finger 45-like"/>
    <property type="match status" value="1"/>
</dbReference>
<evidence type="ECO:0000256" key="8">
    <source>
        <dbReference type="ARBA" id="ARBA00023242"/>
    </source>
</evidence>
<dbReference type="OMA" id="KVAHIGH"/>
<keyword evidence="8" id="KW-0539">Nucleus</keyword>
<evidence type="ECO:0000256" key="1">
    <source>
        <dbReference type="ARBA" id="ARBA00004123"/>
    </source>
</evidence>
<evidence type="ECO:0000313" key="11">
    <source>
        <dbReference type="EMBL" id="EDS35266.1"/>
    </source>
</evidence>
<keyword evidence="13" id="KW-1185">Reference proteome</keyword>
<accession>B0W5E6</accession>
<dbReference type="STRING" id="7176.B0W5E6"/>
<dbReference type="VEuPathDB" id="VectorBase:CPIJ002265"/>
<reference evidence="11" key="1">
    <citation type="submission" date="2007-03" db="EMBL/GenBank/DDBJ databases">
        <title>Annotation of Culex pipiens quinquefasciatus.</title>
        <authorList>
            <consortium name="The Broad Institute Genome Sequencing Platform"/>
            <person name="Atkinson P.W."/>
            <person name="Hemingway J."/>
            <person name="Christensen B.M."/>
            <person name="Higgs S."/>
            <person name="Kodira C."/>
            <person name="Hannick L."/>
            <person name="Megy K."/>
            <person name="O'Leary S."/>
            <person name="Pearson M."/>
            <person name="Haas B.J."/>
            <person name="Mauceli E."/>
            <person name="Wortman J.R."/>
            <person name="Lee N.H."/>
            <person name="Guigo R."/>
            <person name="Stanke M."/>
            <person name="Alvarado L."/>
            <person name="Amedeo P."/>
            <person name="Antoine C.H."/>
            <person name="Arensburger P."/>
            <person name="Bidwell S.L."/>
            <person name="Crawford M."/>
            <person name="Camaro F."/>
            <person name="Devon K."/>
            <person name="Engels R."/>
            <person name="Hammond M."/>
            <person name="Howarth C."/>
            <person name="Koehrsen M."/>
            <person name="Lawson D."/>
            <person name="Montgomery P."/>
            <person name="Nene V."/>
            <person name="Nusbaum C."/>
            <person name="Puiu D."/>
            <person name="Romero-Severson J."/>
            <person name="Severson D.W."/>
            <person name="Shumway M."/>
            <person name="Sisk P."/>
            <person name="Stolte C."/>
            <person name="Zeng Q."/>
            <person name="Eisenstadt E."/>
            <person name="Fraser-Liggett C."/>
            <person name="Strausberg R."/>
            <person name="Galagan J."/>
            <person name="Birren B."/>
            <person name="Collins F.H."/>
        </authorList>
    </citation>
    <scope>NUCLEOTIDE SEQUENCE [LARGE SCALE GENOMIC DNA]</scope>
    <source>
        <strain evidence="11">JHB</strain>
    </source>
</reference>
<evidence type="ECO:0000256" key="5">
    <source>
        <dbReference type="ARBA" id="ARBA00022833"/>
    </source>
</evidence>
<evidence type="ECO:0000313" key="13">
    <source>
        <dbReference type="Proteomes" id="UP000002320"/>
    </source>
</evidence>
<proteinExistence type="predicted"/>
<dbReference type="AlphaFoldDB" id="B0W5E6"/>
<dbReference type="Pfam" id="PF00096">
    <property type="entry name" value="zf-C2H2"/>
    <property type="match status" value="3"/>
</dbReference>
<evidence type="ECO:0000256" key="9">
    <source>
        <dbReference type="PROSITE-ProRule" id="PRU00042"/>
    </source>
</evidence>
<organism>
    <name type="scientific">Culex quinquefasciatus</name>
    <name type="common">Southern house mosquito</name>
    <name type="synonym">Culex pungens</name>
    <dbReference type="NCBI Taxonomy" id="7176"/>
    <lineage>
        <taxon>Eukaryota</taxon>
        <taxon>Metazoa</taxon>
        <taxon>Ecdysozoa</taxon>
        <taxon>Arthropoda</taxon>
        <taxon>Hexapoda</taxon>
        <taxon>Insecta</taxon>
        <taxon>Pterygota</taxon>
        <taxon>Neoptera</taxon>
        <taxon>Endopterygota</taxon>
        <taxon>Diptera</taxon>
        <taxon>Nematocera</taxon>
        <taxon>Culicoidea</taxon>
        <taxon>Culicidae</taxon>
        <taxon>Culicinae</taxon>
        <taxon>Culicini</taxon>
        <taxon>Culex</taxon>
        <taxon>Culex</taxon>
    </lineage>
</organism>
<feature type="domain" description="C2H2-type" evidence="10">
    <location>
        <begin position="99"/>
        <end position="128"/>
    </location>
</feature>
<dbReference type="VEuPathDB" id="VectorBase:CQUJHB007373"/>
<protein>
    <submittedName>
        <fullName evidence="11 12">Gastrula zinc finger protein XLCGF46.1</fullName>
    </submittedName>
</protein>
<dbReference type="Proteomes" id="UP000002320">
    <property type="component" value="Unassembled WGS sequence"/>
</dbReference>
<keyword evidence="4 9" id="KW-0863">Zinc-finger</keyword>
<dbReference type="eggNOG" id="KOG1721">
    <property type="taxonomic scope" value="Eukaryota"/>
</dbReference>
<comment type="subcellular location">
    <subcellularLocation>
        <location evidence="1">Nucleus</location>
    </subcellularLocation>
</comment>
<evidence type="ECO:0000313" key="12">
    <source>
        <dbReference type="EnsemblMetazoa" id="CPIJ002265-PA"/>
    </source>
</evidence>
<feature type="domain" description="C2H2-type" evidence="10">
    <location>
        <begin position="128"/>
        <end position="156"/>
    </location>
</feature>
<dbReference type="PANTHER" id="PTHR47772">
    <property type="entry name" value="ZINC FINGER PROTEIN 200"/>
    <property type="match status" value="1"/>
</dbReference>
<keyword evidence="3" id="KW-0677">Repeat</keyword>
<keyword evidence="5" id="KW-0862">Zinc</keyword>
<dbReference type="EnsemblMetazoa" id="CPIJ002265-RA">
    <property type="protein sequence ID" value="CPIJ002265-PA"/>
    <property type="gene ID" value="CPIJ002265"/>
</dbReference>
<gene>
    <name evidence="12" type="primary">6033493</name>
    <name evidence="11" type="ORF">CpipJ_CPIJ002265</name>
</gene>
<name>B0W5E6_CULQU</name>
<keyword evidence="6" id="KW-0805">Transcription regulation</keyword>
<dbReference type="PROSITE" id="PS00028">
    <property type="entry name" value="ZINC_FINGER_C2H2_1"/>
    <property type="match status" value="5"/>
</dbReference>
<dbReference type="SMART" id="SM00355">
    <property type="entry name" value="ZnF_C2H2"/>
    <property type="match status" value="5"/>
</dbReference>
<dbReference type="InterPro" id="IPR036236">
    <property type="entry name" value="Znf_C2H2_sf"/>
</dbReference>
<dbReference type="GO" id="GO:0005634">
    <property type="term" value="C:nucleus"/>
    <property type="evidence" value="ECO:0007669"/>
    <property type="project" value="UniProtKB-SubCell"/>
</dbReference>
<feature type="domain" description="C2H2-type" evidence="10">
    <location>
        <begin position="157"/>
        <end position="184"/>
    </location>
</feature>
<dbReference type="InterPro" id="IPR050636">
    <property type="entry name" value="C2H2-ZF_domain-containing"/>
</dbReference>
<dbReference type="InterPro" id="IPR013087">
    <property type="entry name" value="Znf_C2H2_type"/>
</dbReference>
<reference evidence="12" key="2">
    <citation type="submission" date="2021-02" db="UniProtKB">
        <authorList>
            <consortium name="EnsemblMetazoa"/>
        </authorList>
    </citation>
    <scope>IDENTIFICATION</scope>
    <source>
        <strain evidence="12">JHB</strain>
    </source>
</reference>
<dbReference type="PROSITE" id="PS50157">
    <property type="entry name" value="ZINC_FINGER_C2H2_2"/>
    <property type="match status" value="5"/>
</dbReference>
<dbReference type="GO" id="GO:0008270">
    <property type="term" value="F:zinc ion binding"/>
    <property type="evidence" value="ECO:0007669"/>
    <property type="project" value="UniProtKB-KW"/>
</dbReference>
<evidence type="ECO:0000259" key="10">
    <source>
        <dbReference type="PROSITE" id="PS50157"/>
    </source>
</evidence>
<sequence>MYETLIRPLVIYGHEKWTMLDLQALDVFKRRVLGKIFDGVRENNEIIEHNKIHHKNRPHICEHCGETFSRNQQYQVHVQGHFINKMKMQEQNSKKTYKYSCRSCGIVFNNQKYLEKHVQKTGHQAEGVICETCGAVFSSNIKLHQHVARTHKNEKRFTCEHCSKVFNQKANLDRHLLLHTNISEKSYPCEQCSASYLSMASLREHIKVAHIGHLPGFLHRLGSHCVLRVEDDPSIFRPKLRPAAEGTPTA</sequence>
<feature type="domain" description="C2H2-type" evidence="10">
    <location>
        <begin position="59"/>
        <end position="86"/>
    </location>
</feature>
<keyword evidence="2" id="KW-0479">Metal-binding</keyword>
<feature type="domain" description="C2H2-type" evidence="10">
    <location>
        <begin position="187"/>
        <end position="215"/>
    </location>
</feature>
<evidence type="ECO:0000256" key="7">
    <source>
        <dbReference type="ARBA" id="ARBA00023163"/>
    </source>
</evidence>
<dbReference type="InParanoid" id="B0W5E6"/>